<reference evidence="2 3" key="1">
    <citation type="submission" date="2015-08" db="EMBL/GenBank/DDBJ databases">
        <authorList>
            <person name="Babu N.S."/>
            <person name="Beckwith C.J."/>
            <person name="Beseler K.G."/>
            <person name="Brison A."/>
            <person name="Carone J.V."/>
            <person name="Caskin T.P."/>
            <person name="Diamond M."/>
            <person name="Durham M.E."/>
            <person name="Foxe J.M."/>
            <person name="Go M."/>
            <person name="Henderson B.A."/>
            <person name="Jones I.B."/>
            <person name="McGettigan J.A."/>
            <person name="Micheletti S.J."/>
            <person name="Nasrallah M.E."/>
            <person name="Ortiz D."/>
            <person name="Piller C.R."/>
            <person name="Privatt S.R."/>
            <person name="Schneider S.L."/>
            <person name="Sharp S."/>
            <person name="Smith T.C."/>
            <person name="Stanton J.D."/>
            <person name="Ullery H.E."/>
            <person name="Wilson R.J."/>
            <person name="Serrano M.G."/>
            <person name="Buck G."/>
            <person name="Lee V."/>
            <person name="Wang Y."/>
            <person name="Carvalho R."/>
            <person name="Voegtly L."/>
            <person name="Shi R."/>
            <person name="Duckworth R."/>
            <person name="Johnson A."/>
            <person name="Loviza R."/>
            <person name="Walstead R."/>
            <person name="Shah Z."/>
            <person name="Kiflezghi M."/>
            <person name="Wade K."/>
            <person name="Ball S.L."/>
            <person name="Bradley K.W."/>
            <person name="Asai D.J."/>
            <person name="Bowman C.A."/>
            <person name="Russell D.A."/>
            <person name="Pope W.H."/>
            <person name="Jacobs-Sera D."/>
            <person name="Hendrix R.W."/>
            <person name="Hatfull G.F."/>
        </authorList>
    </citation>
    <scope>NUCLEOTIDE SEQUENCE [LARGE SCALE GENOMIC DNA]</scope>
    <source>
        <strain evidence="2 3">DSM 27648</strain>
    </source>
</reference>
<proteinExistence type="predicted"/>
<organism evidence="2 3">
    <name type="scientific">Labilithrix luteola</name>
    <dbReference type="NCBI Taxonomy" id="1391654"/>
    <lineage>
        <taxon>Bacteria</taxon>
        <taxon>Pseudomonadati</taxon>
        <taxon>Myxococcota</taxon>
        <taxon>Polyangia</taxon>
        <taxon>Polyangiales</taxon>
        <taxon>Labilitrichaceae</taxon>
        <taxon>Labilithrix</taxon>
    </lineage>
</organism>
<dbReference type="EMBL" id="CP012333">
    <property type="protein sequence ID" value="AKV02704.1"/>
    <property type="molecule type" value="Genomic_DNA"/>
</dbReference>
<dbReference type="AlphaFoldDB" id="A0A0K1QAE7"/>
<sequence>MVSLWGLAACSNSDSKSTSEGADAGPDASELCPNVDSDRVHYQDHDPNRCSDIVLDCTVDQNGFDNACGCGCIDKGDDLCPSFDDPAITWISRDPAQCPADPPQNCPKGQNPFSTSCGCGCVLPGG</sequence>
<accession>A0A0K1QAE7</accession>
<dbReference type="Proteomes" id="UP000064967">
    <property type="component" value="Chromosome"/>
</dbReference>
<evidence type="ECO:0000313" key="3">
    <source>
        <dbReference type="Proteomes" id="UP000064967"/>
    </source>
</evidence>
<feature type="region of interest" description="Disordered" evidence="1">
    <location>
        <begin position="1"/>
        <end position="30"/>
    </location>
</feature>
<feature type="compositionally biased region" description="Polar residues" evidence="1">
    <location>
        <begin position="10"/>
        <end position="20"/>
    </location>
</feature>
<gene>
    <name evidence="2" type="ORF">AKJ09_09367</name>
</gene>
<name>A0A0K1QAE7_9BACT</name>
<protein>
    <submittedName>
        <fullName evidence="2">Uncharacterized protein</fullName>
    </submittedName>
</protein>
<dbReference type="KEGG" id="llu:AKJ09_09367"/>
<evidence type="ECO:0000256" key="1">
    <source>
        <dbReference type="SAM" id="MobiDB-lite"/>
    </source>
</evidence>
<keyword evidence="3" id="KW-1185">Reference proteome</keyword>
<evidence type="ECO:0000313" key="2">
    <source>
        <dbReference type="EMBL" id="AKV02704.1"/>
    </source>
</evidence>